<feature type="transmembrane region" description="Helical" evidence="1">
    <location>
        <begin position="109"/>
        <end position="129"/>
    </location>
</feature>
<keyword evidence="1" id="KW-0472">Membrane</keyword>
<protein>
    <recommendedName>
        <fullName evidence="4">Glycosyltransferase RgtA/B/C/D-like domain-containing protein</fullName>
    </recommendedName>
</protein>
<reference evidence="2 3" key="1">
    <citation type="submission" date="2019-03" db="EMBL/GenBank/DDBJ databases">
        <title>Single cell metagenomics reveals metabolic interactions within the superorganism composed of flagellate Streblomastix strix and complex community of Bacteroidetes bacteria on its surface.</title>
        <authorList>
            <person name="Treitli S.C."/>
            <person name="Kolisko M."/>
            <person name="Husnik F."/>
            <person name="Keeling P."/>
            <person name="Hampl V."/>
        </authorList>
    </citation>
    <scope>NUCLEOTIDE SEQUENCE [LARGE SCALE GENOMIC DNA]</scope>
    <source>
        <strain evidence="2">St1</strain>
    </source>
</reference>
<accession>A0A5M8P2F5</accession>
<organism evidence="2 3">
    <name type="scientific">Candidatus Ordinivivax streblomastigis</name>
    <dbReference type="NCBI Taxonomy" id="2540710"/>
    <lineage>
        <taxon>Bacteria</taxon>
        <taxon>Pseudomonadati</taxon>
        <taxon>Bacteroidota</taxon>
        <taxon>Bacteroidia</taxon>
        <taxon>Bacteroidales</taxon>
        <taxon>Candidatus Ordinivivax</taxon>
    </lineage>
</organism>
<keyword evidence="1" id="KW-1133">Transmembrane helix</keyword>
<dbReference type="EMBL" id="SNRX01000006">
    <property type="protein sequence ID" value="KAA6302601.1"/>
    <property type="molecule type" value="Genomic_DNA"/>
</dbReference>
<feature type="transmembrane region" description="Helical" evidence="1">
    <location>
        <begin position="160"/>
        <end position="185"/>
    </location>
</feature>
<name>A0A5M8P2F5_9BACT</name>
<feature type="transmembrane region" description="Helical" evidence="1">
    <location>
        <begin position="206"/>
        <end position="225"/>
    </location>
</feature>
<comment type="caution">
    <text evidence="2">The sequence shown here is derived from an EMBL/GenBank/DDBJ whole genome shotgun (WGS) entry which is preliminary data.</text>
</comment>
<feature type="transmembrane region" description="Helical" evidence="1">
    <location>
        <begin position="80"/>
        <end position="103"/>
    </location>
</feature>
<feature type="transmembrane region" description="Helical" evidence="1">
    <location>
        <begin position="327"/>
        <end position="345"/>
    </location>
</feature>
<evidence type="ECO:0000313" key="2">
    <source>
        <dbReference type="EMBL" id="KAA6302601.1"/>
    </source>
</evidence>
<gene>
    <name evidence="2" type="ORF">EZS26_001108</name>
</gene>
<evidence type="ECO:0000313" key="3">
    <source>
        <dbReference type="Proteomes" id="UP000324575"/>
    </source>
</evidence>
<dbReference type="AlphaFoldDB" id="A0A5M8P2F5"/>
<feature type="transmembrane region" description="Helical" evidence="1">
    <location>
        <begin position="15"/>
        <end position="35"/>
    </location>
</feature>
<evidence type="ECO:0000256" key="1">
    <source>
        <dbReference type="SAM" id="Phobius"/>
    </source>
</evidence>
<evidence type="ECO:0008006" key="4">
    <source>
        <dbReference type="Google" id="ProtNLM"/>
    </source>
</evidence>
<keyword evidence="1" id="KW-0812">Transmembrane</keyword>
<proteinExistence type="predicted"/>
<feature type="transmembrane region" description="Helical" evidence="1">
    <location>
        <begin position="291"/>
        <end position="315"/>
    </location>
</feature>
<dbReference type="Proteomes" id="UP000324575">
    <property type="component" value="Unassembled WGS sequence"/>
</dbReference>
<sequence>MNNLKSKALDIIVKYFPYVAFGVIAIISINNCFFLDMIQLSSLHANWYYDTNFSHFLLPNGIDSGHPPLNGMMLAALWKLFGRSLWVGHAFIAGWTLILIYQTQKLCKSLFSEPIACFIALAVLIDATLLSQSSLVSPDIILMASFVAAIRAILENKKGLLTFSILFLSLISMRGMMCTAALFFFRCFYQYKTGKRFTFREIVWSGLPFLPGVLCAFLFLGYHYYELGWIGYHANMPWMECFEKIESVQEFIKNGVIMIWRLIDFGRVIVWIFMIFAVFHLWKNRKNKKIIFTPAQISMILLLVLLLLISSYSFLLHKMLSGHRYLLPHYTLATIVVFILLERFCSLKKLKIIVLAVSLVLLSGNCLKYPEKISTGWDSTLSHLPFYELRNQMLTYMEENNIPTNDISAGFGLSGKQNNIDLTSPKDWIIKNSSCFGETSYFLYSNISNIDDSMIDQLKTGNDYVLIKNLEKGNVFISLYKKR</sequence>
<feature type="transmembrane region" description="Helical" evidence="1">
    <location>
        <begin position="258"/>
        <end position="279"/>
    </location>
</feature>